<dbReference type="Proteomes" id="UP000555003">
    <property type="component" value="Unassembled WGS sequence"/>
</dbReference>
<organism evidence="1 2">
    <name type="scientific">Flavobacterium gossypii</name>
    <dbReference type="NCBI Taxonomy" id="1646119"/>
    <lineage>
        <taxon>Bacteria</taxon>
        <taxon>Pseudomonadati</taxon>
        <taxon>Bacteroidota</taxon>
        <taxon>Flavobacteriia</taxon>
        <taxon>Flavobacteriales</taxon>
        <taxon>Flavobacteriaceae</taxon>
        <taxon>Flavobacterium</taxon>
    </lineage>
</organism>
<sequence length="57" mass="6857">MVLIKIVLINLAIKKIKLVFELIFYEYFNIKISHYLLFFNDLTTKPFYKNSLLLDSN</sequence>
<accession>A0ABR6DL69</accession>
<protein>
    <submittedName>
        <fullName evidence="1">Uncharacterized protein</fullName>
    </submittedName>
</protein>
<reference evidence="1 2" key="1">
    <citation type="submission" date="2020-08" db="EMBL/GenBank/DDBJ databases">
        <title>Genomic Encyclopedia of Type Strains, Phase IV (KMG-IV): sequencing the most valuable type-strain genomes for metagenomic binning, comparative biology and taxonomic classification.</title>
        <authorList>
            <person name="Goeker M."/>
        </authorList>
    </citation>
    <scope>NUCLEOTIDE SEQUENCE [LARGE SCALE GENOMIC DNA]</scope>
    <source>
        <strain evidence="1 2">DSM 100397</strain>
    </source>
</reference>
<comment type="caution">
    <text evidence="1">The sequence shown here is derived from an EMBL/GenBank/DDBJ whole genome shotgun (WGS) entry which is preliminary data.</text>
</comment>
<dbReference type="EMBL" id="JACJIS010000001">
    <property type="protein sequence ID" value="MBA9072418.1"/>
    <property type="molecule type" value="Genomic_DNA"/>
</dbReference>
<keyword evidence="2" id="KW-1185">Reference proteome</keyword>
<proteinExistence type="predicted"/>
<evidence type="ECO:0000313" key="2">
    <source>
        <dbReference type="Proteomes" id="UP000555003"/>
    </source>
</evidence>
<evidence type="ECO:0000313" key="1">
    <source>
        <dbReference type="EMBL" id="MBA9072418.1"/>
    </source>
</evidence>
<name>A0ABR6DL69_9FLAO</name>
<gene>
    <name evidence="1" type="ORF">GGR22_000544</name>
</gene>